<evidence type="ECO:0000256" key="3">
    <source>
        <dbReference type="ARBA" id="ARBA00011270"/>
    </source>
</evidence>
<evidence type="ECO:0000256" key="4">
    <source>
        <dbReference type="ARBA" id="ARBA00022605"/>
    </source>
</evidence>
<accession>A0A4R2N0I1</accession>
<dbReference type="Gene3D" id="3.20.20.70">
    <property type="entry name" value="Aldolase class I"/>
    <property type="match status" value="1"/>
</dbReference>
<dbReference type="SUPFAM" id="SSF51366">
    <property type="entry name" value="Ribulose-phoshate binding barrel"/>
    <property type="match status" value="1"/>
</dbReference>
<dbReference type="InterPro" id="IPR011060">
    <property type="entry name" value="RibuloseP-bd_barrel"/>
</dbReference>
<comment type="similarity">
    <text evidence="9 10">Belongs to the TrpA family.</text>
</comment>
<dbReference type="FunFam" id="3.20.20.70:FF:000037">
    <property type="entry name" value="Tryptophan synthase alpha chain"/>
    <property type="match status" value="1"/>
</dbReference>
<sequence>MNRFEKKFTELDQANQGAFVPFVTLCDPDFDRSFEIICTLIDNGADALELGFPFSDPLLDGEVIQAANQRALSADCSSKESFALLKKVRSIYPNIPISLLLCTNLVYAQTLETFYKNCEEVGIDAVLIADLPLFAATPYREMAKKYHIQPVFICPPNASSETIQEIAKYSEGYVYLVSRAGVTSAENQTYSTNLTRLINQLKQYNSPPILQGFGIATTEQVKKSLTTGVSGVISGSATVKIIEKNLQDHSQCLIELAKFTKEMKSATFRSREIK</sequence>
<dbReference type="HAMAP" id="MF_00131">
    <property type="entry name" value="Trp_synth_alpha"/>
    <property type="match status" value="1"/>
</dbReference>
<keyword evidence="5 9" id="KW-0822">Tryptophan biosynthesis</keyword>
<dbReference type="EMBL" id="SLXI01000003">
    <property type="protein sequence ID" value="TCP12880.1"/>
    <property type="molecule type" value="Genomic_DNA"/>
</dbReference>
<keyword evidence="12" id="KW-1185">Reference proteome</keyword>
<organism evidence="11 12">
    <name type="scientific">Bisgaardia hudsonensis</name>
    <dbReference type="NCBI Taxonomy" id="109472"/>
    <lineage>
        <taxon>Bacteria</taxon>
        <taxon>Pseudomonadati</taxon>
        <taxon>Pseudomonadota</taxon>
        <taxon>Gammaproteobacteria</taxon>
        <taxon>Pasteurellales</taxon>
        <taxon>Pasteurellaceae</taxon>
        <taxon>Bisgaardia</taxon>
    </lineage>
</organism>
<evidence type="ECO:0000256" key="5">
    <source>
        <dbReference type="ARBA" id="ARBA00022822"/>
    </source>
</evidence>
<dbReference type="EC" id="4.2.1.20" evidence="9"/>
<dbReference type="AlphaFoldDB" id="A0A4R2N0I1"/>
<dbReference type="GO" id="GO:0004834">
    <property type="term" value="F:tryptophan synthase activity"/>
    <property type="evidence" value="ECO:0007669"/>
    <property type="project" value="UniProtKB-UniRule"/>
</dbReference>
<dbReference type="PANTHER" id="PTHR43406:SF1">
    <property type="entry name" value="TRYPTOPHAN SYNTHASE ALPHA CHAIN, CHLOROPLASTIC"/>
    <property type="match status" value="1"/>
</dbReference>
<dbReference type="GO" id="GO:0005829">
    <property type="term" value="C:cytosol"/>
    <property type="evidence" value="ECO:0007669"/>
    <property type="project" value="TreeGrafter"/>
</dbReference>
<dbReference type="InterPro" id="IPR002028">
    <property type="entry name" value="Trp_synthase_suA"/>
</dbReference>
<evidence type="ECO:0000313" key="11">
    <source>
        <dbReference type="EMBL" id="TCP12880.1"/>
    </source>
</evidence>
<evidence type="ECO:0000256" key="10">
    <source>
        <dbReference type="RuleBase" id="RU003662"/>
    </source>
</evidence>
<gene>
    <name evidence="9" type="primary">trpA</name>
    <name evidence="11" type="ORF">EV697_103187</name>
</gene>
<dbReference type="NCBIfam" id="TIGR00262">
    <property type="entry name" value="trpA"/>
    <property type="match status" value="1"/>
</dbReference>
<evidence type="ECO:0000256" key="7">
    <source>
        <dbReference type="ARBA" id="ARBA00023239"/>
    </source>
</evidence>
<feature type="active site" description="Proton acceptor" evidence="9">
    <location>
        <position position="60"/>
    </location>
</feature>
<reference evidence="11 12" key="1">
    <citation type="submission" date="2019-03" db="EMBL/GenBank/DDBJ databases">
        <title>Genomic Encyclopedia of Type Strains, Phase IV (KMG-IV): sequencing the most valuable type-strain genomes for metagenomic binning, comparative biology and taxonomic classification.</title>
        <authorList>
            <person name="Goeker M."/>
        </authorList>
    </citation>
    <scope>NUCLEOTIDE SEQUENCE [LARGE SCALE GENOMIC DNA]</scope>
    <source>
        <strain evidence="11 12">DSM 28231</strain>
    </source>
</reference>
<dbReference type="InterPro" id="IPR013785">
    <property type="entry name" value="Aldolase_TIM"/>
</dbReference>
<evidence type="ECO:0000313" key="12">
    <source>
        <dbReference type="Proteomes" id="UP000294841"/>
    </source>
</evidence>
<evidence type="ECO:0000256" key="1">
    <source>
        <dbReference type="ARBA" id="ARBA00003365"/>
    </source>
</evidence>
<evidence type="ECO:0000256" key="6">
    <source>
        <dbReference type="ARBA" id="ARBA00023141"/>
    </source>
</evidence>
<dbReference type="InterPro" id="IPR018204">
    <property type="entry name" value="Trp_synthase_alpha_AS"/>
</dbReference>
<keyword evidence="4 9" id="KW-0028">Amino-acid biosynthesis</keyword>
<dbReference type="OrthoDB" id="9804578at2"/>
<keyword evidence="7 9" id="KW-0456">Lyase</keyword>
<comment type="subunit">
    <text evidence="3 9">Tetramer of two alpha and two beta chains.</text>
</comment>
<dbReference type="RefSeq" id="WP_132023562.1">
    <property type="nucleotide sequence ID" value="NZ_CP016605.1"/>
</dbReference>
<dbReference type="PANTHER" id="PTHR43406">
    <property type="entry name" value="TRYPTOPHAN SYNTHASE, ALPHA CHAIN"/>
    <property type="match status" value="1"/>
</dbReference>
<comment type="catalytic activity">
    <reaction evidence="8 9">
        <text>(1S,2R)-1-C-(indol-3-yl)glycerol 3-phosphate + L-serine = D-glyceraldehyde 3-phosphate + L-tryptophan + H2O</text>
        <dbReference type="Rhea" id="RHEA:10532"/>
        <dbReference type="ChEBI" id="CHEBI:15377"/>
        <dbReference type="ChEBI" id="CHEBI:33384"/>
        <dbReference type="ChEBI" id="CHEBI:57912"/>
        <dbReference type="ChEBI" id="CHEBI:58866"/>
        <dbReference type="ChEBI" id="CHEBI:59776"/>
        <dbReference type="EC" id="4.2.1.20"/>
    </reaction>
</comment>
<proteinExistence type="inferred from homology"/>
<evidence type="ECO:0000256" key="9">
    <source>
        <dbReference type="HAMAP-Rule" id="MF_00131"/>
    </source>
</evidence>
<name>A0A4R2N0I1_9PAST</name>
<keyword evidence="6 9" id="KW-0057">Aromatic amino acid biosynthesis</keyword>
<dbReference type="UniPathway" id="UPA00035">
    <property type="reaction ID" value="UER00044"/>
</dbReference>
<comment type="pathway">
    <text evidence="2 9">Amino-acid biosynthesis; L-tryptophan biosynthesis; L-tryptophan from chorismate: step 5/5.</text>
</comment>
<evidence type="ECO:0000256" key="8">
    <source>
        <dbReference type="ARBA" id="ARBA00049047"/>
    </source>
</evidence>
<dbReference type="CDD" id="cd04724">
    <property type="entry name" value="Tryptophan_synthase_alpha"/>
    <property type="match status" value="1"/>
</dbReference>
<dbReference type="Pfam" id="PF00290">
    <property type="entry name" value="Trp_syntA"/>
    <property type="match status" value="1"/>
</dbReference>
<comment type="caution">
    <text evidence="11">The sequence shown here is derived from an EMBL/GenBank/DDBJ whole genome shotgun (WGS) entry which is preliminary data.</text>
</comment>
<comment type="function">
    <text evidence="1 9">The alpha subunit is responsible for the aldol cleavage of indoleglycerol phosphate to indole and glyceraldehyde 3-phosphate.</text>
</comment>
<feature type="active site" description="Proton acceptor" evidence="9">
    <location>
        <position position="49"/>
    </location>
</feature>
<protein>
    <recommendedName>
        <fullName evidence="9">Tryptophan synthase alpha chain</fullName>
        <ecNumber evidence="9">4.2.1.20</ecNumber>
    </recommendedName>
</protein>
<dbReference type="PROSITE" id="PS00167">
    <property type="entry name" value="TRP_SYNTHASE_ALPHA"/>
    <property type="match status" value="1"/>
</dbReference>
<evidence type="ECO:0000256" key="2">
    <source>
        <dbReference type="ARBA" id="ARBA00004733"/>
    </source>
</evidence>
<dbReference type="Proteomes" id="UP000294841">
    <property type="component" value="Unassembled WGS sequence"/>
</dbReference>